<dbReference type="GO" id="GO:0006508">
    <property type="term" value="P:proteolysis"/>
    <property type="evidence" value="ECO:0007669"/>
    <property type="project" value="UniProtKB-KW"/>
</dbReference>
<accession>A0A0P6YKN0</accession>
<feature type="region of interest" description="Disordered" evidence="10">
    <location>
        <begin position="422"/>
        <end position="446"/>
    </location>
</feature>
<keyword evidence="3" id="KW-0964">Secreted</keyword>
<dbReference type="InterPro" id="IPR036852">
    <property type="entry name" value="Peptidase_S8/S53_dom_sf"/>
</dbReference>
<name>A0A0P6YKN0_9CHLR</name>
<dbReference type="InterPro" id="IPR022398">
    <property type="entry name" value="Peptidase_S8_His-AS"/>
</dbReference>
<dbReference type="Pfam" id="PF00082">
    <property type="entry name" value="Peptidase_S8"/>
    <property type="match status" value="1"/>
</dbReference>
<evidence type="ECO:0000256" key="6">
    <source>
        <dbReference type="ARBA" id="ARBA00022825"/>
    </source>
</evidence>
<feature type="transmembrane region" description="Helical" evidence="11">
    <location>
        <begin position="362"/>
        <end position="381"/>
    </location>
</feature>
<dbReference type="InterPro" id="IPR023828">
    <property type="entry name" value="Peptidase_S8_Ser-AS"/>
</dbReference>
<feature type="signal peptide" evidence="12">
    <location>
        <begin position="1"/>
        <end position="21"/>
    </location>
</feature>
<dbReference type="InterPro" id="IPR015500">
    <property type="entry name" value="Peptidase_S8_subtilisin-rel"/>
</dbReference>
<dbReference type="PRINTS" id="PR00723">
    <property type="entry name" value="SUBTILISIN"/>
</dbReference>
<dbReference type="EMBL" id="LGKP01000012">
    <property type="protein sequence ID" value="KPL90337.1"/>
    <property type="molecule type" value="Genomic_DNA"/>
</dbReference>
<dbReference type="CDD" id="cd00060">
    <property type="entry name" value="FHA"/>
    <property type="match status" value="1"/>
</dbReference>
<dbReference type="Proteomes" id="UP000050277">
    <property type="component" value="Unassembled WGS sequence"/>
</dbReference>
<dbReference type="PROSITE" id="PS00137">
    <property type="entry name" value="SUBTILASE_HIS"/>
    <property type="match status" value="1"/>
</dbReference>
<evidence type="ECO:0000256" key="8">
    <source>
        <dbReference type="PROSITE-ProRule" id="PRU01240"/>
    </source>
</evidence>
<dbReference type="Gene3D" id="2.60.200.20">
    <property type="match status" value="1"/>
</dbReference>
<feature type="chain" id="PRO_5006133699" description="FHA domain-containing protein" evidence="12">
    <location>
        <begin position="22"/>
        <end position="546"/>
    </location>
</feature>
<evidence type="ECO:0000256" key="7">
    <source>
        <dbReference type="PIRSR" id="PIRSR615500-1"/>
    </source>
</evidence>
<dbReference type="InterPro" id="IPR050131">
    <property type="entry name" value="Peptidase_S8_subtilisin-like"/>
</dbReference>
<dbReference type="AlphaFoldDB" id="A0A0P6YKN0"/>
<keyword evidence="15" id="KW-1185">Reference proteome</keyword>
<keyword evidence="5 8" id="KW-0378">Hydrolase</keyword>
<gene>
    <name evidence="14" type="ORF">SE18_06905</name>
</gene>
<dbReference type="GO" id="GO:0004252">
    <property type="term" value="F:serine-type endopeptidase activity"/>
    <property type="evidence" value="ECO:0007669"/>
    <property type="project" value="UniProtKB-UniRule"/>
</dbReference>
<evidence type="ECO:0000313" key="14">
    <source>
        <dbReference type="EMBL" id="KPL90337.1"/>
    </source>
</evidence>
<dbReference type="PROSITE" id="PS00136">
    <property type="entry name" value="SUBTILASE_ASP"/>
    <property type="match status" value="1"/>
</dbReference>
<keyword evidence="6 8" id="KW-0720">Serine protease</keyword>
<keyword evidence="11" id="KW-0472">Membrane</keyword>
<dbReference type="CDD" id="cd07484">
    <property type="entry name" value="Peptidases_S8_Thermitase_like"/>
    <property type="match status" value="1"/>
</dbReference>
<feature type="active site" description="Charge relay system" evidence="7 8">
    <location>
        <position position="64"/>
    </location>
</feature>
<dbReference type="SMART" id="SM00240">
    <property type="entry name" value="FHA"/>
    <property type="match status" value="1"/>
</dbReference>
<evidence type="ECO:0000259" key="13">
    <source>
        <dbReference type="PROSITE" id="PS50006"/>
    </source>
</evidence>
<proteinExistence type="inferred from homology"/>
<comment type="caution">
    <text evidence="14">The sequence shown here is derived from an EMBL/GenBank/DDBJ whole genome shotgun (WGS) entry which is preliminary data.</text>
</comment>
<dbReference type="PROSITE" id="PS50006">
    <property type="entry name" value="FHA_DOMAIN"/>
    <property type="match status" value="1"/>
</dbReference>
<dbReference type="InterPro" id="IPR023827">
    <property type="entry name" value="Peptidase_S8_Asp-AS"/>
</dbReference>
<dbReference type="SUPFAM" id="SSF52743">
    <property type="entry name" value="Subtilisin-like"/>
    <property type="match status" value="1"/>
</dbReference>
<dbReference type="InterPro" id="IPR034084">
    <property type="entry name" value="Thermitase-like_dom"/>
</dbReference>
<feature type="active site" description="Charge relay system" evidence="7 8">
    <location>
        <position position="98"/>
    </location>
</feature>
<dbReference type="InterPro" id="IPR000209">
    <property type="entry name" value="Peptidase_S8/S53_dom"/>
</dbReference>
<dbReference type="InterPro" id="IPR008984">
    <property type="entry name" value="SMAD_FHA_dom_sf"/>
</dbReference>
<reference evidence="14 15" key="1">
    <citation type="submission" date="2015-07" db="EMBL/GenBank/DDBJ databases">
        <title>Whole genome sequence of Herpetosiphon geysericola DSM 7119.</title>
        <authorList>
            <person name="Hemp J."/>
            <person name="Ward L.M."/>
            <person name="Pace L.A."/>
            <person name="Fischer W.W."/>
        </authorList>
    </citation>
    <scope>NUCLEOTIDE SEQUENCE [LARGE SCALE GENOMIC DNA]</scope>
    <source>
        <strain evidence="14 15">DSM 7119</strain>
    </source>
</reference>
<dbReference type="GO" id="GO:0005576">
    <property type="term" value="C:extracellular region"/>
    <property type="evidence" value="ECO:0007669"/>
    <property type="project" value="UniProtKB-SubCell"/>
</dbReference>
<evidence type="ECO:0000256" key="4">
    <source>
        <dbReference type="ARBA" id="ARBA00022670"/>
    </source>
</evidence>
<feature type="active site" description="Charge relay system" evidence="7 8">
    <location>
        <position position="272"/>
    </location>
</feature>
<dbReference type="RefSeq" id="WP_054533698.1">
    <property type="nucleotide sequence ID" value="NZ_LGKP01000012.1"/>
</dbReference>
<keyword evidence="11" id="KW-0812">Transmembrane</keyword>
<evidence type="ECO:0000256" key="9">
    <source>
        <dbReference type="RuleBase" id="RU003355"/>
    </source>
</evidence>
<evidence type="ECO:0000256" key="12">
    <source>
        <dbReference type="SAM" id="SignalP"/>
    </source>
</evidence>
<keyword evidence="11" id="KW-1133">Transmembrane helix</keyword>
<evidence type="ECO:0000256" key="11">
    <source>
        <dbReference type="SAM" id="Phobius"/>
    </source>
</evidence>
<evidence type="ECO:0000256" key="1">
    <source>
        <dbReference type="ARBA" id="ARBA00004613"/>
    </source>
</evidence>
<dbReference type="SUPFAM" id="SSF49879">
    <property type="entry name" value="SMAD/FHA domain"/>
    <property type="match status" value="1"/>
</dbReference>
<evidence type="ECO:0000256" key="10">
    <source>
        <dbReference type="SAM" id="MobiDB-lite"/>
    </source>
</evidence>
<evidence type="ECO:0000256" key="2">
    <source>
        <dbReference type="ARBA" id="ARBA00011073"/>
    </source>
</evidence>
<keyword evidence="12" id="KW-0732">Signal</keyword>
<comment type="subcellular location">
    <subcellularLocation>
        <location evidence="1">Secreted</location>
    </subcellularLocation>
</comment>
<dbReference type="PROSITE" id="PS51892">
    <property type="entry name" value="SUBTILASE"/>
    <property type="match status" value="1"/>
</dbReference>
<evidence type="ECO:0000256" key="3">
    <source>
        <dbReference type="ARBA" id="ARBA00022525"/>
    </source>
</evidence>
<sequence length="546" mass="57742">MSRRIALVFCLILLVGTPAAAQNPLMSPPNDPDANKQWVIRQLGLTCAWEHLTGSSDVTVAVIDSGVDMNHPDLVDILRTDGFDAVDGDDDPSDENGHGTHVSGIIAATINNSKGIAGVAGGGTRILPIRVMAADGSGSNQDIIAGIRYAVSKNVQIINMSLGSMLPLDSEDIVAAIQEADAAGVLVIIAAGNSFVPLPNFAFGVEEFAMVVAATDPEDRKTDFSNYGNWISVSAPGAGIYSTMPTYDVYMTRDLPAEERFNKNYDQMSGTSQATPVVAGLAALLFAQHPDWNADQVRAEIEKTADDISAQNPIKRYGPVTYFEPSNLGTGRINACNALGGPIKGSAAAVGGPEAKSNLIKLLGFSAVMLVVLGGLTVFLVRRRKQNSRPAAVPAGGFAPPPPIQYDQAMQQPPMYDQRNLASQPIVGSTPPLSQSYAPPSAAPATGGPAWGKLTVVRGAELNKFYLLRENQVFIGREAGLDVAISGDSTVSRRHTILYRDPRGIEIEDAGSSHGTKINGIPVQGRQLVRPGDVIEVGQTHLRFEG</sequence>
<evidence type="ECO:0000313" key="15">
    <source>
        <dbReference type="Proteomes" id="UP000050277"/>
    </source>
</evidence>
<dbReference type="PANTHER" id="PTHR43806:SF11">
    <property type="entry name" value="CEREVISIN-RELATED"/>
    <property type="match status" value="1"/>
</dbReference>
<evidence type="ECO:0000256" key="5">
    <source>
        <dbReference type="ARBA" id="ARBA00022801"/>
    </source>
</evidence>
<dbReference type="InterPro" id="IPR000253">
    <property type="entry name" value="FHA_dom"/>
</dbReference>
<dbReference type="Gene3D" id="3.40.50.200">
    <property type="entry name" value="Peptidase S8/S53 domain"/>
    <property type="match status" value="1"/>
</dbReference>
<comment type="similarity">
    <text evidence="2 8 9">Belongs to the peptidase S8 family.</text>
</comment>
<feature type="domain" description="FHA" evidence="13">
    <location>
        <begin position="473"/>
        <end position="523"/>
    </location>
</feature>
<protein>
    <recommendedName>
        <fullName evidence="13">FHA domain-containing protein</fullName>
    </recommendedName>
</protein>
<dbReference type="InterPro" id="IPR032030">
    <property type="entry name" value="YscD_cytoplasmic_dom"/>
</dbReference>
<organism evidence="14 15">
    <name type="scientific">Herpetosiphon geysericola</name>
    <dbReference type="NCBI Taxonomy" id="70996"/>
    <lineage>
        <taxon>Bacteria</taxon>
        <taxon>Bacillati</taxon>
        <taxon>Chloroflexota</taxon>
        <taxon>Chloroflexia</taxon>
        <taxon>Herpetosiphonales</taxon>
        <taxon>Herpetosiphonaceae</taxon>
        <taxon>Herpetosiphon</taxon>
    </lineage>
</organism>
<dbReference type="OrthoDB" id="1683123at2"/>
<dbReference type="PANTHER" id="PTHR43806">
    <property type="entry name" value="PEPTIDASE S8"/>
    <property type="match status" value="1"/>
</dbReference>
<feature type="compositionally biased region" description="Low complexity" evidence="10">
    <location>
        <begin position="431"/>
        <end position="446"/>
    </location>
</feature>
<keyword evidence="4 8" id="KW-0645">Protease</keyword>
<dbReference type="Pfam" id="PF16697">
    <property type="entry name" value="Yop-YscD_cpl"/>
    <property type="match status" value="1"/>
</dbReference>
<dbReference type="PROSITE" id="PS00138">
    <property type="entry name" value="SUBTILASE_SER"/>
    <property type="match status" value="1"/>
</dbReference>
<dbReference type="STRING" id="70996.SE18_06905"/>